<dbReference type="GO" id="GO:0006796">
    <property type="term" value="P:phosphate-containing compound metabolic process"/>
    <property type="evidence" value="ECO:0007669"/>
    <property type="project" value="InterPro"/>
</dbReference>
<evidence type="ECO:0000313" key="8">
    <source>
        <dbReference type="EMBL" id="QGA80221.1"/>
    </source>
</evidence>
<dbReference type="FunFam" id="3.90.80.10:FF:000003">
    <property type="entry name" value="Inorganic pyrophosphatase"/>
    <property type="match status" value="1"/>
</dbReference>
<reference evidence="9" key="1">
    <citation type="submission" date="2019-05" db="EMBL/GenBank/DDBJ databases">
        <title>Candidatus Nanohalobium constans, a novel model system to study the DPANN nano-sized archaea: genomic and physiological characterization of a nanoarchaeon co-cultured with its chitinotrophic host.</title>
        <authorList>
            <person name="La Cono V."/>
            <person name="Arcadi E."/>
            <person name="Crisafi F."/>
            <person name="Denaro R."/>
            <person name="La Spada G."/>
            <person name="Messina E."/>
            <person name="Smedile F."/>
            <person name="Toshchakov S.V."/>
            <person name="Shevchenko M.A."/>
            <person name="Golyshin P.N."/>
            <person name="Golyshina O.V."/>
            <person name="Ferrer M."/>
            <person name="Rohde M."/>
            <person name="Mushegian A."/>
            <person name="Sorokin D.Y."/>
            <person name="Giuliano L."/>
            <person name="Yakimov M.M."/>
        </authorList>
    </citation>
    <scope>NUCLEOTIDE SEQUENCE [LARGE SCALE GENOMIC DNA]</scope>
    <source>
        <strain evidence="9">LC1Nh</strain>
    </source>
</reference>
<dbReference type="AlphaFoldDB" id="A0A5Q0UFR4"/>
<dbReference type="EMBL" id="CP040089">
    <property type="protein sequence ID" value="QGA80221.1"/>
    <property type="molecule type" value="Genomic_DNA"/>
</dbReference>
<dbReference type="PROSITE" id="PS00387">
    <property type="entry name" value="PPASE"/>
    <property type="match status" value="1"/>
</dbReference>
<comment type="function">
    <text evidence="7">Catalyzes the hydrolysis of inorganic pyrophosphate (PPi) forming two phosphate ions.</text>
</comment>
<feature type="binding site" evidence="7">
    <location>
        <position position="72"/>
    </location>
    <ligand>
        <name>Mg(2+)</name>
        <dbReference type="ChEBI" id="CHEBI:18420"/>
        <label>1</label>
    </ligand>
</feature>
<evidence type="ECO:0000256" key="6">
    <source>
        <dbReference type="ARBA" id="ARBA00047820"/>
    </source>
</evidence>
<dbReference type="KEGG" id="ncon:LC1Nh_0318"/>
<organism evidence="8 9">
    <name type="scientific">Candidatus Nanohalobium constans</name>
    <dbReference type="NCBI Taxonomy" id="2565781"/>
    <lineage>
        <taxon>Archaea</taxon>
        <taxon>Candidatus Nanohalarchaeota</taxon>
        <taxon>Candidatus Nanohalobia</taxon>
        <taxon>Candidatus Nanohalobiales</taxon>
        <taxon>Candidatus Nanohalobiaceae</taxon>
        <taxon>Candidatus Nanohalobium</taxon>
    </lineage>
</organism>
<comment type="catalytic activity">
    <reaction evidence="6 7">
        <text>diphosphate + H2O = 2 phosphate + H(+)</text>
        <dbReference type="Rhea" id="RHEA:24576"/>
        <dbReference type="ChEBI" id="CHEBI:15377"/>
        <dbReference type="ChEBI" id="CHEBI:15378"/>
        <dbReference type="ChEBI" id="CHEBI:33019"/>
        <dbReference type="ChEBI" id="CHEBI:43474"/>
        <dbReference type="EC" id="3.6.1.1"/>
    </reaction>
</comment>
<keyword evidence="3 7" id="KW-0479">Metal-binding</keyword>
<dbReference type="CDD" id="cd00412">
    <property type="entry name" value="pyrophosphatase"/>
    <property type="match status" value="1"/>
</dbReference>
<dbReference type="RefSeq" id="WP_153549960.1">
    <property type="nucleotide sequence ID" value="NZ_CP040089.1"/>
</dbReference>
<dbReference type="GeneID" id="42364701"/>
<dbReference type="Gene3D" id="3.90.80.10">
    <property type="entry name" value="Inorganic pyrophosphatase"/>
    <property type="match status" value="1"/>
</dbReference>
<dbReference type="GO" id="GO:0005737">
    <property type="term" value="C:cytoplasm"/>
    <property type="evidence" value="ECO:0007669"/>
    <property type="project" value="UniProtKB-SubCell"/>
</dbReference>
<evidence type="ECO:0000256" key="4">
    <source>
        <dbReference type="ARBA" id="ARBA00022801"/>
    </source>
</evidence>
<dbReference type="PANTHER" id="PTHR10286">
    <property type="entry name" value="INORGANIC PYROPHOSPHATASE"/>
    <property type="match status" value="1"/>
</dbReference>
<dbReference type="OrthoDB" id="134160at2157"/>
<dbReference type="InterPro" id="IPR008162">
    <property type="entry name" value="Pyrophosphatase"/>
</dbReference>
<evidence type="ECO:0000256" key="7">
    <source>
        <dbReference type="HAMAP-Rule" id="MF_00209"/>
    </source>
</evidence>
<dbReference type="GO" id="GO:0000287">
    <property type="term" value="F:magnesium ion binding"/>
    <property type="evidence" value="ECO:0007669"/>
    <property type="project" value="UniProtKB-UniRule"/>
</dbReference>
<feature type="binding site" evidence="7">
    <location>
        <position position="31"/>
    </location>
    <ligand>
        <name>substrate</name>
    </ligand>
</feature>
<dbReference type="Proteomes" id="UP000377803">
    <property type="component" value="Chromosome"/>
</dbReference>
<feature type="binding site" evidence="7">
    <location>
        <position position="45"/>
    </location>
    <ligand>
        <name>substrate</name>
    </ligand>
</feature>
<keyword evidence="2 7" id="KW-0963">Cytoplasm</keyword>
<accession>A0A5Q0UFR4</accession>
<dbReference type="SUPFAM" id="SSF50324">
    <property type="entry name" value="Inorganic pyrophosphatase"/>
    <property type="match status" value="1"/>
</dbReference>
<dbReference type="HAMAP" id="MF_00209">
    <property type="entry name" value="Inorganic_PPase"/>
    <property type="match status" value="1"/>
</dbReference>
<evidence type="ECO:0000313" key="9">
    <source>
        <dbReference type="Proteomes" id="UP000377803"/>
    </source>
</evidence>
<evidence type="ECO:0000256" key="3">
    <source>
        <dbReference type="ARBA" id="ARBA00022723"/>
    </source>
</evidence>
<proteinExistence type="inferred from homology"/>
<feature type="binding site" evidence="7">
    <location>
        <position position="72"/>
    </location>
    <ligand>
        <name>Mg(2+)</name>
        <dbReference type="ChEBI" id="CHEBI:18420"/>
        <label>2</label>
    </ligand>
</feature>
<feature type="binding site" evidence="7">
    <location>
        <position position="104"/>
    </location>
    <ligand>
        <name>Mg(2+)</name>
        <dbReference type="ChEBI" id="CHEBI:18420"/>
        <label>1</label>
    </ligand>
</feature>
<comment type="cofactor">
    <cofactor evidence="1 7">
        <name>Mg(2+)</name>
        <dbReference type="ChEBI" id="CHEBI:18420"/>
    </cofactor>
</comment>
<keyword evidence="4 7" id="KW-0378">Hydrolase</keyword>
<comment type="similarity">
    <text evidence="7">Belongs to the PPase family.</text>
</comment>
<sequence length="177" mass="20482">MVNKWQDYETGPDAPEVINAVIENPDGTENKYEYDKEKESVVLDRVLYSSINYPGDYGFIPKAYYEDGDPMDILVLTTHSTFPGCVIECRPVGILYMDDDGEQDDNIIAVPEEDPRWKDVEDLDDVNEHKKKEIAEFFKTYKNLEPKKEVEIEGWGSKAEAHEAIEKSQNLYQEEFE</sequence>
<evidence type="ECO:0000256" key="5">
    <source>
        <dbReference type="ARBA" id="ARBA00022842"/>
    </source>
</evidence>
<feature type="binding site" evidence="7">
    <location>
        <position position="141"/>
    </location>
    <ligand>
        <name>substrate</name>
    </ligand>
</feature>
<protein>
    <recommendedName>
        <fullName evidence="7">Inorganic pyrophosphatase</fullName>
        <ecNumber evidence="7">3.6.1.1</ecNumber>
    </recommendedName>
    <alternativeName>
        <fullName evidence="7">Pyrophosphate phospho-hydrolase</fullName>
        <shortName evidence="7">PPase</shortName>
    </alternativeName>
</protein>
<evidence type="ECO:0000256" key="1">
    <source>
        <dbReference type="ARBA" id="ARBA00001946"/>
    </source>
</evidence>
<gene>
    <name evidence="7 8" type="primary">ppa</name>
    <name evidence="8" type="ORF">LC1Nh_0318</name>
</gene>
<name>A0A5Q0UFR4_9ARCH</name>
<dbReference type="EC" id="3.6.1.1" evidence="7"/>
<feature type="binding site" evidence="7">
    <location>
        <position position="67"/>
    </location>
    <ligand>
        <name>Mg(2+)</name>
        <dbReference type="ChEBI" id="CHEBI:18420"/>
        <label>1</label>
    </ligand>
</feature>
<comment type="subcellular location">
    <subcellularLocation>
        <location evidence="7">Cytoplasm</location>
    </subcellularLocation>
</comment>
<dbReference type="InterPro" id="IPR036649">
    <property type="entry name" value="Pyrophosphatase_sf"/>
</dbReference>
<comment type="subunit">
    <text evidence="7">Homohexamer.</text>
</comment>
<dbReference type="Pfam" id="PF00719">
    <property type="entry name" value="Pyrophosphatase"/>
    <property type="match status" value="1"/>
</dbReference>
<feature type="binding site" evidence="7">
    <location>
        <position position="57"/>
    </location>
    <ligand>
        <name>substrate</name>
    </ligand>
</feature>
<dbReference type="GO" id="GO:0004427">
    <property type="term" value="F:inorganic diphosphate phosphatase activity"/>
    <property type="evidence" value="ECO:0007669"/>
    <property type="project" value="UniProtKB-UniRule"/>
</dbReference>
<keyword evidence="9" id="KW-1185">Reference proteome</keyword>
<keyword evidence="5 7" id="KW-0460">Magnesium</keyword>
<evidence type="ECO:0000256" key="2">
    <source>
        <dbReference type="ARBA" id="ARBA00022490"/>
    </source>
</evidence>